<protein>
    <submittedName>
        <fullName evidence="2">Uncharacterized protein</fullName>
    </submittedName>
</protein>
<accession>A0A2B7ZV91</accession>
<dbReference type="EMBL" id="PDND01000002">
    <property type="protein sequence ID" value="PGH36912.1"/>
    <property type="molecule type" value="Genomic_DNA"/>
</dbReference>
<sequence>MTVEARAVTTGTSIEAVEAIRTRKVETATMIVLRLSGTINDQQQNDGSTMSREPPRVPHAQHPQRRFIPYTLVCIHQLLQRIVEIAATTVCPCSSGNISLIDASWRQELWLWRRGELRKKCWGGFRTYYREVFSFTTCLRVAAQTRDPAVIRQDIGLCLKGSANIWWAMELDDVTRYGLYSSPCQQSHIAWLGSACLRSAAAIAPKHIAGAGAPYRGATSIELQKLWLPSTLILPLRSPVTQ</sequence>
<comment type="caution">
    <text evidence="2">The sequence shown here is derived from an EMBL/GenBank/DDBJ whole genome shotgun (WGS) entry which is preliminary data.</text>
</comment>
<dbReference type="VEuPathDB" id="FungiDB:EMCG_01001"/>
<keyword evidence="3" id="KW-1185">Reference proteome</keyword>
<organism evidence="2 3">
    <name type="scientific">[Emmonsia] crescens</name>
    <dbReference type="NCBI Taxonomy" id="73230"/>
    <lineage>
        <taxon>Eukaryota</taxon>
        <taxon>Fungi</taxon>
        <taxon>Dikarya</taxon>
        <taxon>Ascomycota</taxon>
        <taxon>Pezizomycotina</taxon>
        <taxon>Eurotiomycetes</taxon>
        <taxon>Eurotiomycetidae</taxon>
        <taxon>Onygenales</taxon>
        <taxon>Ajellomycetaceae</taxon>
        <taxon>Emergomyces</taxon>
    </lineage>
</organism>
<reference evidence="2 3" key="1">
    <citation type="submission" date="2017-10" db="EMBL/GenBank/DDBJ databases">
        <title>Comparative genomics in systemic dimorphic fungi from Ajellomycetaceae.</title>
        <authorList>
            <person name="Munoz J.F."/>
            <person name="Mcewen J.G."/>
            <person name="Clay O.K."/>
            <person name="Cuomo C.A."/>
        </authorList>
    </citation>
    <scope>NUCLEOTIDE SEQUENCE [LARGE SCALE GENOMIC DNA]</scope>
    <source>
        <strain evidence="2 3">UAMH4076</strain>
    </source>
</reference>
<proteinExistence type="predicted"/>
<dbReference type="AlphaFoldDB" id="A0A2B7ZV91"/>
<evidence type="ECO:0000313" key="2">
    <source>
        <dbReference type="EMBL" id="PGH36912.1"/>
    </source>
</evidence>
<name>A0A2B7ZV91_9EURO</name>
<evidence type="ECO:0000256" key="1">
    <source>
        <dbReference type="SAM" id="MobiDB-lite"/>
    </source>
</evidence>
<evidence type="ECO:0000313" key="3">
    <source>
        <dbReference type="Proteomes" id="UP000226031"/>
    </source>
</evidence>
<feature type="compositionally biased region" description="Polar residues" evidence="1">
    <location>
        <begin position="41"/>
        <end position="51"/>
    </location>
</feature>
<dbReference type="Proteomes" id="UP000226031">
    <property type="component" value="Unassembled WGS sequence"/>
</dbReference>
<gene>
    <name evidence="2" type="ORF">GX50_00146</name>
</gene>
<feature type="region of interest" description="Disordered" evidence="1">
    <location>
        <begin position="41"/>
        <end position="61"/>
    </location>
</feature>